<accession>A0AAV3RDZ2</accession>
<organism evidence="3 4">
    <name type="scientific">Lithospermum erythrorhizon</name>
    <name type="common">Purple gromwell</name>
    <name type="synonym">Lithospermum officinale var. erythrorhizon</name>
    <dbReference type="NCBI Taxonomy" id="34254"/>
    <lineage>
        <taxon>Eukaryota</taxon>
        <taxon>Viridiplantae</taxon>
        <taxon>Streptophyta</taxon>
        <taxon>Embryophyta</taxon>
        <taxon>Tracheophyta</taxon>
        <taxon>Spermatophyta</taxon>
        <taxon>Magnoliopsida</taxon>
        <taxon>eudicotyledons</taxon>
        <taxon>Gunneridae</taxon>
        <taxon>Pentapetalae</taxon>
        <taxon>asterids</taxon>
        <taxon>lamiids</taxon>
        <taxon>Boraginales</taxon>
        <taxon>Boraginaceae</taxon>
        <taxon>Boraginoideae</taxon>
        <taxon>Lithospermeae</taxon>
        <taxon>Lithospermum</taxon>
    </lineage>
</organism>
<dbReference type="EMBL" id="BAABME010042743">
    <property type="protein sequence ID" value="GAA0174644.1"/>
    <property type="molecule type" value="Genomic_DNA"/>
</dbReference>
<dbReference type="GO" id="GO:0032934">
    <property type="term" value="F:sterol binding"/>
    <property type="evidence" value="ECO:0007669"/>
    <property type="project" value="TreeGrafter"/>
</dbReference>
<dbReference type="PANTHER" id="PTHR10972">
    <property type="entry name" value="OXYSTEROL-BINDING PROTEIN-RELATED"/>
    <property type="match status" value="1"/>
</dbReference>
<dbReference type="Proteomes" id="UP001454036">
    <property type="component" value="Unassembled WGS sequence"/>
</dbReference>
<evidence type="ECO:0000313" key="3">
    <source>
        <dbReference type="EMBL" id="GAA0174644.1"/>
    </source>
</evidence>
<dbReference type="PANTHER" id="PTHR10972:SF88">
    <property type="entry name" value="OXYSTEROL-BINDING PROTEIN-RELATED PROTEIN 2B"/>
    <property type="match status" value="1"/>
</dbReference>
<dbReference type="GO" id="GO:0016020">
    <property type="term" value="C:membrane"/>
    <property type="evidence" value="ECO:0007669"/>
    <property type="project" value="TreeGrafter"/>
</dbReference>
<feature type="domain" description="PH" evidence="2">
    <location>
        <begin position="1"/>
        <end position="47"/>
    </location>
</feature>
<sequence length="171" mass="19661">MQISSFRESRSDDRRFYIFTATKTLHLRTYSSRERVAWIEALTSTRSLFSLKPFNDNLSILPSNVSISTEKLKKRLLEEGIGEGLVKDCERIMLSEFSEVQGQYKVLCEDRCNLLDTLRQLEASNIEAESSGIHSNEYQLMKNDFSNLVNAKYGGMSKVIFNYLVPALQQE</sequence>
<comment type="caution">
    <text evidence="3">The sequence shown here is derived from an EMBL/GenBank/DDBJ whole genome shotgun (WGS) entry which is preliminary data.</text>
</comment>
<protein>
    <submittedName>
        <fullName evidence="3">Transfer/carrier protein</fullName>
    </submittedName>
</protein>
<keyword evidence="4" id="KW-1185">Reference proteome</keyword>
<gene>
    <name evidence="3" type="ORF">LIER_43982</name>
</gene>
<comment type="function">
    <text evidence="1">May be involved in the transport of sterols.</text>
</comment>
<dbReference type="AlphaFoldDB" id="A0AAV3RDZ2"/>
<evidence type="ECO:0000259" key="2">
    <source>
        <dbReference type="PROSITE" id="PS50003"/>
    </source>
</evidence>
<dbReference type="InterPro" id="IPR000648">
    <property type="entry name" value="Oxysterol-bd"/>
</dbReference>
<evidence type="ECO:0000256" key="1">
    <source>
        <dbReference type="ARBA" id="ARBA00003361"/>
    </source>
</evidence>
<dbReference type="PROSITE" id="PS50003">
    <property type="entry name" value="PH_DOMAIN"/>
    <property type="match status" value="1"/>
</dbReference>
<evidence type="ECO:0000313" key="4">
    <source>
        <dbReference type="Proteomes" id="UP001454036"/>
    </source>
</evidence>
<reference evidence="3 4" key="1">
    <citation type="submission" date="2024-01" db="EMBL/GenBank/DDBJ databases">
        <title>The complete chloroplast genome sequence of Lithospermum erythrorhizon: insights into the phylogenetic relationship among Boraginaceae species and the maternal lineages of purple gromwells.</title>
        <authorList>
            <person name="Okada T."/>
            <person name="Watanabe K."/>
        </authorList>
    </citation>
    <scope>NUCLEOTIDE SEQUENCE [LARGE SCALE GENOMIC DNA]</scope>
</reference>
<dbReference type="SUPFAM" id="SSF50729">
    <property type="entry name" value="PH domain-like"/>
    <property type="match status" value="1"/>
</dbReference>
<dbReference type="InterPro" id="IPR001849">
    <property type="entry name" value="PH_domain"/>
</dbReference>
<proteinExistence type="predicted"/>
<dbReference type="GO" id="GO:0005829">
    <property type="term" value="C:cytosol"/>
    <property type="evidence" value="ECO:0007669"/>
    <property type="project" value="TreeGrafter"/>
</dbReference>
<name>A0AAV3RDZ2_LITER</name>